<evidence type="ECO:0000313" key="2">
    <source>
        <dbReference type="Proteomes" id="UP000292373"/>
    </source>
</evidence>
<sequence>MSNPEHLDPAVVALLLVAAENEETFRAAPEKPLSGSGSLVSPSALARLTAADLREGRFYRKSKGG</sequence>
<reference evidence="1 2" key="1">
    <citation type="submission" date="2019-01" db="EMBL/GenBank/DDBJ databases">
        <title>Lactibacter flavus gen. nov., sp. nov., a novel bacterium of the family Propionibacteriaceae isolated from raw milk and dairy products.</title>
        <authorList>
            <person name="Huptas C."/>
            <person name="Wenning M."/>
            <person name="Breitenwieser F."/>
            <person name="Doll E."/>
            <person name="Von Neubeck M."/>
            <person name="Busse H.-J."/>
            <person name="Scherer S."/>
        </authorList>
    </citation>
    <scope>NUCLEOTIDE SEQUENCE [LARGE SCALE GENOMIC DNA]</scope>
    <source>
        <strain evidence="1 2">KCTC 33808</strain>
    </source>
</reference>
<dbReference type="RefSeq" id="WP_131167579.1">
    <property type="nucleotide sequence ID" value="NZ_SDMQ01000004.1"/>
</dbReference>
<proteinExistence type="predicted"/>
<accession>A0A4Q9KEM6</accession>
<name>A0A4Q9KEM6_9ACTN</name>
<dbReference type="EMBL" id="SDMQ01000004">
    <property type="protein sequence ID" value="TBT85930.1"/>
    <property type="molecule type" value="Genomic_DNA"/>
</dbReference>
<evidence type="ECO:0000313" key="1">
    <source>
        <dbReference type="EMBL" id="TBT85930.1"/>
    </source>
</evidence>
<gene>
    <name evidence="1" type="ORF">ET989_05620</name>
</gene>
<protein>
    <submittedName>
        <fullName evidence="1">Uncharacterized protein</fullName>
    </submittedName>
</protein>
<dbReference type="AlphaFoldDB" id="A0A4Q9KEM6"/>
<keyword evidence="2" id="KW-1185">Reference proteome</keyword>
<organism evidence="1 2">
    <name type="scientific">Propioniciclava sinopodophylli</name>
    <dbReference type="NCBI Taxonomy" id="1837344"/>
    <lineage>
        <taxon>Bacteria</taxon>
        <taxon>Bacillati</taxon>
        <taxon>Actinomycetota</taxon>
        <taxon>Actinomycetes</taxon>
        <taxon>Propionibacteriales</taxon>
        <taxon>Propionibacteriaceae</taxon>
        <taxon>Propioniciclava</taxon>
    </lineage>
</organism>
<dbReference type="Proteomes" id="UP000292373">
    <property type="component" value="Unassembled WGS sequence"/>
</dbReference>
<comment type="caution">
    <text evidence="1">The sequence shown here is derived from an EMBL/GenBank/DDBJ whole genome shotgun (WGS) entry which is preliminary data.</text>
</comment>